<dbReference type="Pfam" id="PF12838">
    <property type="entry name" value="Fer4_7"/>
    <property type="match status" value="1"/>
</dbReference>
<reference evidence="6" key="1">
    <citation type="submission" date="2010-10" db="EMBL/GenBank/DDBJ databases">
        <title>The complete genome of Halanaerobium praevalens DSM 2228.</title>
        <authorList>
            <consortium name="US DOE Joint Genome Institute (JGI-PGF)"/>
            <person name="Lucas S."/>
            <person name="Copeland A."/>
            <person name="Lapidus A."/>
            <person name="Glavina del Rio T."/>
            <person name="Dalin E."/>
            <person name="Tice H."/>
            <person name="Bruce D."/>
            <person name="Goodwin L."/>
            <person name="Pitluck S."/>
            <person name="Kyrpides N."/>
            <person name="Mavromatis K."/>
            <person name="Ivanova N."/>
            <person name="Ovchinnikova G."/>
            <person name="Chertkov O."/>
            <person name="Detter J.C."/>
            <person name="Han C."/>
            <person name="Larimer F."/>
            <person name="Land M."/>
            <person name="Hauser L."/>
            <person name="Markowitz V."/>
            <person name="Cheng J.-F."/>
            <person name="Hugenholtz P."/>
            <person name="Woyke T."/>
            <person name="Wu D."/>
            <person name="Tindall B."/>
            <person name="Pomrenke H.G."/>
            <person name="Brambilla E."/>
            <person name="Klenk H.-P."/>
            <person name="Eisen J.A."/>
        </authorList>
    </citation>
    <scope>NUCLEOTIDE SEQUENCE [LARGE SCALE GENOMIC DNA]</scope>
    <source>
        <strain evidence="6">ATCC 33744 / DSM 2228 / GSL</strain>
    </source>
</reference>
<dbReference type="RefSeq" id="WP_014553510.1">
    <property type="nucleotide sequence ID" value="NC_017455.1"/>
</dbReference>
<evidence type="ECO:0000256" key="1">
    <source>
        <dbReference type="ARBA" id="ARBA00022723"/>
    </source>
</evidence>
<dbReference type="PANTHER" id="PTHR43122:SF1">
    <property type="entry name" value="IRON-SULFUR-BINDING PROTEIN"/>
    <property type="match status" value="1"/>
</dbReference>
<evidence type="ECO:0000313" key="5">
    <source>
        <dbReference type="EMBL" id="ADO77483.1"/>
    </source>
</evidence>
<dbReference type="GO" id="GO:0051536">
    <property type="term" value="F:iron-sulfur cluster binding"/>
    <property type="evidence" value="ECO:0007669"/>
    <property type="project" value="UniProtKB-KW"/>
</dbReference>
<proteinExistence type="predicted"/>
<dbReference type="PANTHER" id="PTHR43122">
    <property type="entry name" value="FERREDOXIN SUBUNIT OF PYRUVATE:FLAVODOXIN OXIDOREDUCTASE-RELATED"/>
    <property type="match status" value="1"/>
</dbReference>
<keyword evidence="3" id="KW-0411">Iron-sulfur</keyword>
<reference evidence="5 6" key="2">
    <citation type="journal article" date="2011" name="Stand. Genomic Sci.">
        <title>Complete genome sequence of the extremely halophilic Halanaerobium praevalens type strain (GSL).</title>
        <authorList>
            <person name="Ivanova N."/>
            <person name="Sikorski J."/>
            <person name="Chertkov O."/>
            <person name="Nolan M."/>
            <person name="Lucas S."/>
            <person name="Hammon N."/>
            <person name="Deshpande S."/>
            <person name="Cheng J.F."/>
            <person name="Tapia R."/>
            <person name="Han C."/>
            <person name="Goodwin L."/>
            <person name="Pitluck S."/>
            <person name="Huntemann M."/>
            <person name="Liolios K."/>
            <person name="Pagani I."/>
            <person name="Mavromatis K."/>
            <person name="Ovchinikova G."/>
            <person name="Pati A."/>
            <person name="Chen A."/>
            <person name="Palaniappan K."/>
            <person name="Land M."/>
            <person name="Hauser L."/>
            <person name="Brambilla E.M."/>
            <person name="Kannan K.P."/>
            <person name="Rohde M."/>
            <person name="Tindall B.J."/>
            <person name="Goker M."/>
            <person name="Detter J.C."/>
            <person name="Woyke T."/>
            <person name="Bristow J."/>
            <person name="Eisen J.A."/>
            <person name="Markowitz V."/>
            <person name="Hugenholtz P."/>
            <person name="Kyrpides N.C."/>
            <person name="Klenk H.P."/>
            <person name="Lapidus A."/>
        </authorList>
    </citation>
    <scope>NUCLEOTIDE SEQUENCE [LARGE SCALE GENOMIC DNA]</scope>
    <source>
        <strain evidence="6">ATCC 33744 / DSM 2228 / GSL</strain>
    </source>
</reference>
<dbReference type="GO" id="GO:0047553">
    <property type="term" value="F:2-oxoglutarate synthase activity"/>
    <property type="evidence" value="ECO:0007669"/>
    <property type="project" value="UniProtKB-EC"/>
</dbReference>
<dbReference type="Gene3D" id="3.30.70.20">
    <property type="match status" value="2"/>
</dbReference>
<protein>
    <submittedName>
        <fullName evidence="5">2-oxoglutarate ferredoxin oxidoreductase, delta subunit</fullName>
        <ecNumber evidence="5">1.2.7.3</ecNumber>
    </submittedName>
</protein>
<dbReference type="EMBL" id="CP002175">
    <property type="protein sequence ID" value="ADO77483.1"/>
    <property type="molecule type" value="Genomic_DNA"/>
</dbReference>
<sequence length="67" mass="7341">MKKVVFDTERCKGCKLCTTVCPKGIIKIADEINSHGYKPAEVIDQDACISCGQCAQMCPDVVISLYK</sequence>
<dbReference type="InterPro" id="IPR017896">
    <property type="entry name" value="4Fe4S_Fe-S-bd"/>
</dbReference>
<dbReference type="HOGENOM" id="CLU_139698_5_3_9"/>
<evidence type="ECO:0000256" key="2">
    <source>
        <dbReference type="ARBA" id="ARBA00023004"/>
    </source>
</evidence>
<keyword evidence="5" id="KW-0560">Oxidoreductase</keyword>
<dbReference type="PROSITE" id="PS51379">
    <property type="entry name" value="4FE4S_FER_2"/>
    <property type="match status" value="2"/>
</dbReference>
<evidence type="ECO:0000259" key="4">
    <source>
        <dbReference type="PROSITE" id="PS51379"/>
    </source>
</evidence>
<dbReference type="EC" id="1.2.7.3" evidence="5"/>
<dbReference type="InterPro" id="IPR017900">
    <property type="entry name" value="4Fe4S_Fe_S_CS"/>
</dbReference>
<keyword evidence="1" id="KW-0479">Metal-binding</keyword>
<keyword evidence="2" id="KW-0408">Iron</keyword>
<evidence type="ECO:0000256" key="3">
    <source>
        <dbReference type="ARBA" id="ARBA00023014"/>
    </source>
</evidence>
<dbReference type="GO" id="GO:0046872">
    <property type="term" value="F:metal ion binding"/>
    <property type="evidence" value="ECO:0007669"/>
    <property type="project" value="UniProtKB-KW"/>
</dbReference>
<dbReference type="PATRIC" id="fig|572479.3.peg.1366"/>
<dbReference type="STRING" id="572479.Hprae_1350"/>
<organism evidence="5 6">
    <name type="scientific">Halanaerobium praevalens (strain ATCC 33744 / DSM 2228 / GSL)</name>
    <dbReference type="NCBI Taxonomy" id="572479"/>
    <lineage>
        <taxon>Bacteria</taxon>
        <taxon>Bacillati</taxon>
        <taxon>Bacillota</taxon>
        <taxon>Clostridia</taxon>
        <taxon>Halanaerobiales</taxon>
        <taxon>Halanaerobiaceae</taxon>
        <taxon>Halanaerobium</taxon>
    </lineage>
</organism>
<accession>E3DMZ4</accession>
<name>E3DMZ4_HALPG</name>
<gene>
    <name evidence="5" type="ordered locus">Hprae_1350</name>
</gene>
<dbReference type="Proteomes" id="UP000006866">
    <property type="component" value="Chromosome"/>
</dbReference>
<evidence type="ECO:0000313" key="6">
    <source>
        <dbReference type="Proteomes" id="UP000006866"/>
    </source>
</evidence>
<dbReference type="OrthoDB" id="9804603at2"/>
<keyword evidence="6" id="KW-1185">Reference proteome</keyword>
<dbReference type="eggNOG" id="COG1146">
    <property type="taxonomic scope" value="Bacteria"/>
</dbReference>
<dbReference type="PROSITE" id="PS00198">
    <property type="entry name" value="4FE4S_FER_1"/>
    <property type="match status" value="2"/>
</dbReference>
<dbReference type="KEGG" id="hpk:Hprae_1350"/>
<dbReference type="SUPFAM" id="SSF54862">
    <property type="entry name" value="4Fe-4S ferredoxins"/>
    <property type="match status" value="1"/>
</dbReference>
<feature type="domain" description="4Fe-4S ferredoxin-type" evidence="4">
    <location>
        <begin position="2"/>
        <end position="31"/>
    </location>
</feature>
<feature type="domain" description="4Fe-4S ferredoxin-type" evidence="4">
    <location>
        <begin position="39"/>
        <end position="67"/>
    </location>
</feature>
<dbReference type="AlphaFoldDB" id="E3DMZ4"/>